<dbReference type="GO" id="GO:0043332">
    <property type="term" value="C:mating projection tip"/>
    <property type="evidence" value="ECO:0007669"/>
    <property type="project" value="UniProtKB-UniRule"/>
</dbReference>
<evidence type="ECO:0000256" key="9">
    <source>
        <dbReference type="ARBA" id="ARBA00023180"/>
    </source>
</evidence>
<feature type="transmembrane region" description="Helical" evidence="10">
    <location>
        <begin position="607"/>
        <end position="632"/>
    </location>
</feature>
<dbReference type="AlphaFoldDB" id="A0AAD7EY70"/>
<evidence type="ECO:0000256" key="4">
    <source>
        <dbReference type="ARBA" id="ARBA00022475"/>
    </source>
</evidence>
<sequence length="1050" mass="114491">MATTPNWNAAPPTYDAHSLDSTQLRPYLQLPHLISLTWLAYPILSLIFVVFRIQLSLASSQDAVASAKGDLLTSCKAAEKAATAAASMPRYMAIATNEQFASAVNDSMNAAREALILALTIMEAIINFIVDIYRSTFLCFLELVIRGGLAILIGAVQELNVVVQAAASGIRTLIQDTFGAANDALAAVAKAGKVIGISVPTLTVPDLSSLENVTLPQSFTDSITALNNTLPTFNELKQAVEQFIDTPFELLKADINETFSGLSFNSSVLAVPEQSTLSFCTDLDTSVIDDLGHDLVKIAKIGTIILILLILILIGLNCLLEWYKWRCQRRHLEYTRQAWTTDPTLYQQTSGGTPNVSLTDHNLLMLQANGAHPLLTRIANTLSAKLRLSPSKHINLQWFLHYVFHPPALACFLIGFFGLLSVELQLIAIHPLVDKYSGKAADTVTDFSNTIATNINASMYNQSAAYASSVNGHVDAIQSTINEGLFGWVNSTTTTLNTTIETFYEDIQNAVDIVFKGTILDAPIQEFIKCIIGSKVDAIENALTFLHDNLNINMPRVNESILVLSPESVNEATQPIAAAAVGDKDGDGGLIAKLVNSYAASLRKERLMFGIFMGLWGIVVLMGLAVILWHSYGRQMVERRRRRKWEREQRSLPLAEEKGYGSNVGNTHSDLPSFTPLPSPKVGSFNPFRSTSPKPKNSDAPGSMDTFQQSNNRSWDTFFEKPKSTRSNVSTKEISKPMKLMAFGQRGREVFVGDRRAPTPPLSTDESEPSERRTTKWFARFAGRLGKSQQSPTIEPYPEFSPNRNSGARARPSLRITVDHPASDLPSDAGQQASVQAALIPQEQTQDHSRWSVSPENTARGPLARPWTGLMSPTGAWRHKHKPSVPSNVNSMDVSSLYDTRASVQATPLAMPLHSGFEVPRKQAILPQHPAVFKAALAPEPRHRRSVSDAPGPSRQLTVRNGADAPTPVSPPTPSDPFSDVHKLVVPPASDPSPSTPVTRLLTTTHARRSSSVNPFVTPFDDEHRVTIAHADAAGARKSVQTNPFAAVAV</sequence>
<evidence type="ECO:0000256" key="10">
    <source>
        <dbReference type="RuleBase" id="RU366035"/>
    </source>
</evidence>
<evidence type="ECO:0000256" key="7">
    <source>
        <dbReference type="ARBA" id="ARBA00022989"/>
    </source>
</evidence>
<dbReference type="PANTHER" id="PTHR31030:SF1">
    <property type="entry name" value="PLASMA MEMBRANE FUSION PROTEIN PRM1"/>
    <property type="match status" value="1"/>
</dbReference>
<keyword evidence="6 10" id="KW-0184">Conjugation</keyword>
<keyword evidence="9" id="KW-0325">Glycoprotein</keyword>
<feature type="transmembrane region" description="Helical" evidence="10">
    <location>
        <begin position="114"/>
        <end position="133"/>
    </location>
</feature>
<feature type="compositionally biased region" description="Polar residues" evidence="11">
    <location>
        <begin position="663"/>
        <end position="672"/>
    </location>
</feature>
<keyword evidence="8 10" id="KW-0472">Membrane</keyword>
<feature type="region of interest" description="Disordered" evidence="11">
    <location>
        <begin position="841"/>
        <end position="891"/>
    </location>
</feature>
<keyword evidence="5 10" id="KW-0812">Transmembrane</keyword>
<evidence type="ECO:0000256" key="1">
    <source>
        <dbReference type="ARBA" id="ARBA00002512"/>
    </source>
</evidence>
<dbReference type="InterPro" id="IPR026777">
    <property type="entry name" value="PRM1"/>
</dbReference>
<feature type="transmembrane region" description="Helical" evidence="10">
    <location>
        <begin position="301"/>
        <end position="320"/>
    </location>
</feature>
<keyword evidence="13" id="KW-1185">Reference proteome</keyword>
<organism evidence="12 13">
    <name type="scientific">Mycena albidolilacea</name>
    <dbReference type="NCBI Taxonomy" id="1033008"/>
    <lineage>
        <taxon>Eukaryota</taxon>
        <taxon>Fungi</taxon>
        <taxon>Dikarya</taxon>
        <taxon>Basidiomycota</taxon>
        <taxon>Agaricomycotina</taxon>
        <taxon>Agaricomycetes</taxon>
        <taxon>Agaricomycetidae</taxon>
        <taxon>Agaricales</taxon>
        <taxon>Marasmiineae</taxon>
        <taxon>Mycenaceae</taxon>
        <taxon>Mycena</taxon>
    </lineage>
</organism>
<evidence type="ECO:0000313" key="13">
    <source>
        <dbReference type="Proteomes" id="UP001218218"/>
    </source>
</evidence>
<dbReference type="EMBL" id="JARIHO010000009">
    <property type="protein sequence ID" value="KAJ7355608.1"/>
    <property type="molecule type" value="Genomic_DNA"/>
</dbReference>
<dbReference type="PANTHER" id="PTHR31030">
    <property type="entry name" value="PLASMA MEMBRANE FUSION PROTEIN PRM1"/>
    <property type="match status" value="1"/>
</dbReference>
<evidence type="ECO:0000256" key="3">
    <source>
        <dbReference type="ARBA" id="ARBA00010780"/>
    </source>
</evidence>
<evidence type="ECO:0000256" key="8">
    <source>
        <dbReference type="ARBA" id="ARBA00023136"/>
    </source>
</evidence>
<keyword evidence="7 10" id="KW-1133">Transmembrane helix</keyword>
<evidence type="ECO:0000313" key="12">
    <source>
        <dbReference type="EMBL" id="KAJ7355608.1"/>
    </source>
</evidence>
<name>A0AAD7EY70_9AGAR</name>
<comment type="similarity">
    <text evidence="3 10">Belongs to the PRM1 family.</text>
</comment>
<feature type="transmembrane region" description="Helical" evidence="10">
    <location>
        <begin position="399"/>
        <end position="420"/>
    </location>
</feature>
<dbReference type="Proteomes" id="UP001218218">
    <property type="component" value="Unassembled WGS sequence"/>
</dbReference>
<feature type="region of interest" description="Disordered" evidence="11">
    <location>
        <begin position="656"/>
        <end position="710"/>
    </location>
</feature>
<protein>
    <recommendedName>
        <fullName evidence="10">Plasma membrane fusion protein PRM1</fullName>
    </recommendedName>
</protein>
<evidence type="ECO:0000256" key="11">
    <source>
        <dbReference type="SAM" id="MobiDB-lite"/>
    </source>
</evidence>
<gene>
    <name evidence="12" type="ORF">DFH08DRAFT_737596</name>
</gene>
<accession>A0AAD7EY70</accession>
<feature type="region of interest" description="Disordered" evidence="11">
    <location>
        <begin position="753"/>
        <end position="809"/>
    </location>
</feature>
<comment type="function">
    <text evidence="1 10">Involved in cell fusion during mating by stabilizing the plasma membrane fusion event.</text>
</comment>
<keyword evidence="4 10" id="KW-1003">Cell membrane</keyword>
<dbReference type="GO" id="GO:0032220">
    <property type="term" value="P:plasma membrane fusion involved in cytogamy"/>
    <property type="evidence" value="ECO:0007669"/>
    <property type="project" value="TreeGrafter"/>
</dbReference>
<comment type="caution">
    <text evidence="12">The sequence shown here is derived from an EMBL/GenBank/DDBJ whole genome shotgun (WGS) entry which is preliminary data.</text>
</comment>
<feature type="region of interest" description="Disordered" evidence="11">
    <location>
        <begin position="937"/>
        <end position="998"/>
    </location>
</feature>
<evidence type="ECO:0000256" key="2">
    <source>
        <dbReference type="ARBA" id="ARBA00004651"/>
    </source>
</evidence>
<evidence type="ECO:0000256" key="5">
    <source>
        <dbReference type="ARBA" id="ARBA00022692"/>
    </source>
</evidence>
<proteinExistence type="inferred from homology"/>
<evidence type="ECO:0000256" key="6">
    <source>
        <dbReference type="ARBA" id="ARBA00022971"/>
    </source>
</evidence>
<comment type="subcellular location">
    <subcellularLocation>
        <location evidence="2 10">Cell membrane</location>
        <topology evidence="2 10">Multi-pass membrane protein</topology>
    </subcellularLocation>
</comment>
<feature type="transmembrane region" description="Helical" evidence="10">
    <location>
        <begin position="30"/>
        <end position="51"/>
    </location>
</feature>
<reference evidence="12" key="1">
    <citation type="submission" date="2023-03" db="EMBL/GenBank/DDBJ databases">
        <title>Massive genome expansion in bonnet fungi (Mycena s.s.) driven by repeated elements and novel gene families across ecological guilds.</title>
        <authorList>
            <consortium name="Lawrence Berkeley National Laboratory"/>
            <person name="Harder C.B."/>
            <person name="Miyauchi S."/>
            <person name="Viragh M."/>
            <person name="Kuo A."/>
            <person name="Thoen E."/>
            <person name="Andreopoulos B."/>
            <person name="Lu D."/>
            <person name="Skrede I."/>
            <person name="Drula E."/>
            <person name="Henrissat B."/>
            <person name="Morin E."/>
            <person name="Kohler A."/>
            <person name="Barry K."/>
            <person name="LaButti K."/>
            <person name="Morin E."/>
            <person name="Salamov A."/>
            <person name="Lipzen A."/>
            <person name="Mereny Z."/>
            <person name="Hegedus B."/>
            <person name="Baldrian P."/>
            <person name="Stursova M."/>
            <person name="Weitz H."/>
            <person name="Taylor A."/>
            <person name="Grigoriev I.V."/>
            <person name="Nagy L.G."/>
            <person name="Martin F."/>
            <person name="Kauserud H."/>
        </authorList>
    </citation>
    <scope>NUCLEOTIDE SEQUENCE</scope>
    <source>
        <strain evidence="12">CBHHK002</strain>
    </source>
</reference>
<dbReference type="GO" id="GO:0005886">
    <property type="term" value="C:plasma membrane"/>
    <property type="evidence" value="ECO:0007669"/>
    <property type="project" value="UniProtKB-SubCell"/>
</dbReference>